<evidence type="ECO:0000313" key="3">
    <source>
        <dbReference type="Proteomes" id="UP000835052"/>
    </source>
</evidence>
<keyword evidence="1" id="KW-0472">Membrane</keyword>
<comment type="caution">
    <text evidence="2">The sequence shown here is derived from an EMBL/GenBank/DDBJ whole genome shotgun (WGS) entry which is preliminary data.</text>
</comment>
<proteinExistence type="predicted"/>
<accession>A0A8S1HIS8</accession>
<feature type="transmembrane region" description="Helical" evidence="1">
    <location>
        <begin position="20"/>
        <end position="42"/>
    </location>
</feature>
<organism evidence="2 3">
    <name type="scientific">Caenorhabditis auriculariae</name>
    <dbReference type="NCBI Taxonomy" id="2777116"/>
    <lineage>
        <taxon>Eukaryota</taxon>
        <taxon>Metazoa</taxon>
        <taxon>Ecdysozoa</taxon>
        <taxon>Nematoda</taxon>
        <taxon>Chromadorea</taxon>
        <taxon>Rhabditida</taxon>
        <taxon>Rhabditina</taxon>
        <taxon>Rhabditomorpha</taxon>
        <taxon>Rhabditoidea</taxon>
        <taxon>Rhabditidae</taxon>
        <taxon>Peloderinae</taxon>
        <taxon>Caenorhabditis</taxon>
    </lineage>
</organism>
<evidence type="ECO:0000256" key="1">
    <source>
        <dbReference type="SAM" id="Phobius"/>
    </source>
</evidence>
<gene>
    <name evidence="2" type="ORF">CAUJ_LOCUS10247</name>
</gene>
<name>A0A8S1HIS8_9PELO</name>
<keyword evidence="1" id="KW-1133">Transmembrane helix</keyword>
<sequence>MNCTERLEVKSAYDFLQYTFVLFVLNTSIGIPIAISIYYLFLGSYKECIEALHQRLGLSRAIWIMRALFPLILFGAGVIYYKLTDMPRKLIFEDKKPPCKSAFNFLLFVFTHAPSMLAVSKLVDAAWEKMKPSVNPV</sequence>
<feature type="transmembrane region" description="Helical" evidence="1">
    <location>
        <begin position="103"/>
        <end position="123"/>
    </location>
</feature>
<evidence type="ECO:0000313" key="2">
    <source>
        <dbReference type="EMBL" id="CAD6194328.1"/>
    </source>
</evidence>
<keyword evidence="3" id="KW-1185">Reference proteome</keyword>
<feature type="transmembrane region" description="Helical" evidence="1">
    <location>
        <begin position="63"/>
        <end position="83"/>
    </location>
</feature>
<protein>
    <submittedName>
        <fullName evidence="2">Uncharacterized protein</fullName>
    </submittedName>
</protein>
<reference evidence="2" key="1">
    <citation type="submission" date="2020-10" db="EMBL/GenBank/DDBJ databases">
        <authorList>
            <person name="Kikuchi T."/>
        </authorList>
    </citation>
    <scope>NUCLEOTIDE SEQUENCE</scope>
    <source>
        <strain evidence="2">NKZ352</strain>
    </source>
</reference>
<dbReference type="EMBL" id="CAJGYM010000043">
    <property type="protein sequence ID" value="CAD6194328.1"/>
    <property type="molecule type" value="Genomic_DNA"/>
</dbReference>
<dbReference type="Proteomes" id="UP000835052">
    <property type="component" value="Unassembled WGS sequence"/>
</dbReference>
<keyword evidence="1" id="KW-0812">Transmembrane</keyword>
<dbReference type="AlphaFoldDB" id="A0A8S1HIS8"/>